<dbReference type="InterPro" id="IPR003439">
    <property type="entry name" value="ABC_transporter-like_ATP-bd"/>
</dbReference>
<dbReference type="GO" id="GO:0016887">
    <property type="term" value="F:ATP hydrolysis activity"/>
    <property type="evidence" value="ECO:0007669"/>
    <property type="project" value="InterPro"/>
</dbReference>
<evidence type="ECO:0000256" key="1">
    <source>
        <dbReference type="ARBA" id="ARBA00004417"/>
    </source>
</evidence>
<evidence type="ECO:0000256" key="2">
    <source>
        <dbReference type="ARBA" id="ARBA00005417"/>
    </source>
</evidence>
<sequence length="253" mass="28653">MIEARNLSLKKDKNFFLQDISFSTKTNESLAILGKNGSGKSLLARSFIRLFDKEFNLNATKFKVDEIDIINTKHLRLLRTQIALIFQDAKACFHPLLNIGELFDISLKTNGKLNKKARKELAFSCLENLNLSDLNRIWHSYSHQLSSGMAMRVQIALALALDAKLFICDEITANLDSKNALIVLDSLAKLKQNGKTLIIISHDLEPVRELADKILVLENGKNVEFKSKNDFFSHPSSSFAKELIRINEELLCF</sequence>
<dbReference type="Gene3D" id="3.40.50.300">
    <property type="entry name" value="P-loop containing nucleotide triphosphate hydrolases"/>
    <property type="match status" value="1"/>
</dbReference>
<evidence type="ECO:0000313" key="10">
    <source>
        <dbReference type="Proteomes" id="UP000201169"/>
    </source>
</evidence>
<accession>A0A222MV96</accession>
<dbReference type="PROSITE" id="PS50893">
    <property type="entry name" value="ABC_TRANSPORTER_2"/>
    <property type="match status" value="1"/>
</dbReference>
<dbReference type="InterPro" id="IPR027417">
    <property type="entry name" value="P-loop_NTPase"/>
</dbReference>
<dbReference type="OrthoDB" id="5357528at2"/>
<dbReference type="InterPro" id="IPR050388">
    <property type="entry name" value="ABC_Ni/Peptide_Import"/>
</dbReference>
<dbReference type="PROSITE" id="PS00211">
    <property type="entry name" value="ABC_TRANSPORTER_1"/>
    <property type="match status" value="1"/>
</dbReference>
<evidence type="ECO:0000256" key="3">
    <source>
        <dbReference type="ARBA" id="ARBA00022448"/>
    </source>
</evidence>
<evidence type="ECO:0000256" key="4">
    <source>
        <dbReference type="ARBA" id="ARBA00022475"/>
    </source>
</evidence>
<keyword evidence="7" id="KW-0472">Membrane</keyword>
<dbReference type="GO" id="GO:0005524">
    <property type="term" value="F:ATP binding"/>
    <property type="evidence" value="ECO:0007669"/>
    <property type="project" value="UniProtKB-KW"/>
</dbReference>
<protein>
    <submittedName>
        <fullName evidence="9">Nickel ABC transporter, ATP-binding protein</fullName>
    </submittedName>
</protein>
<evidence type="ECO:0000256" key="6">
    <source>
        <dbReference type="ARBA" id="ARBA00022840"/>
    </source>
</evidence>
<keyword evidence="4" id="KW-1003">Cell membrane</keyword>
<comment type="subcellular location">
    <subcellularLocation>
        <location evidence="1">Cell inner membrane</location>
        <topology evidence="1">Peripheral membrane protein</topology>
    </subcellularLocation>
</comment>
<dbReference type="Proteomes" id="UP000201169">
    <property type="component" value="Chromosome"/>
</dbReference>
<feature type="domain" description="ABC transporter" evidence="8">
    <location>
        <begin position="2"/>
        <end position="244"/>
    </location>
</feature>
<evidence type="ECO:0000313" key="9">
    <source>
        <dbReference type="EMBL" id="ASQ29873.1"/>
    </source>
</evidence>
<dbReference type="SUPFAM" id="SSF52540">
    <property type="entry name" value="P-loop containing nucleoside triphosphate hydrolases"/>
    <property type="match status" value="1"/>
</dbReference>
<dbReference type="EMBL" id="CP022347">
    <property type="protein sequence ID" value="ASQ29873.1"/>
    <property type="molecule type" value="Genomic_DNA"/>
</dbReference>
<name>A0A222MV96_9BACT</name>
<dbReference type="Pfam" id="PF00005">
    <property type="entry name" value="ABC_tran"/>
    <property type="match status" value="1"/>
</dbReference>
<gene>
    <name evidence="9" type="primary">nikW</name>
    <name evidence="9" type="ORF">CAV_0201</name>
</gene>
<dbReference type="InterPro" id="IPR003593">
    <property type="entry name" value="AAA+_ATPase"/>
</dbReference>
<dbReference type="KEGG" id="cavi:CAV_0201"/>
<dbReference type="AlphaFoldDB" id="A0A222MV96"/>
<comment type="similarity">
    <text evidence="2">Belongs to the ABC transporter superfamily.</text>
</comment>
<dbReference type="RefSeq" id="WP_094324666.1">
    <property type="nucleotide sequence ID" value="NZ_CP022347.1"/>
</dbReference>
<dbReference type="PANTHER" id="PTHR43297">
    <property type="entry name" value="OLIGOPEPTIDE TRANSPORT ATP-BINDING PROTEIN APPD"/>
    <property type="match status" value="1"/>
</dbReference>
<dbReference type="PANTHER" id="PTHR43297:SF2">
    <property type="entry name" value="DIPEPTIDE TRANSPORT ATP-BINDING PROTEIN DPPD"/>
    <property type="match status" value="1"/>
</dbReference>
<dbReference type="GO" id="GO:0005886">
    <property type="term" value="C:plasma membrane"/>
    <property type="evidence" value="ECO:0007669"/>
    <property type="project" value="UniProtKB-SubCell"/>
</dbReference>
<evidence type="ECO:0000259" key="8">
    <source>
        <dbReference type="PROSITE" id="PS50893"/>
    </source>
</evidence>
<keyword evidence="3" id="KW-0813">Transport</keyword>
<keyword evidence="10" id="KW-1185">Reference proteome</keyword>
<evidence type="ECO:0000256" key="5">
    <source>
        <dbReference type="ARBA" id="ARBA00022741"/>
    </source>
</evidence>
<organism evidence="9 10">
    <name type="scientific">Campylobacter avium LMG 24591</name>
    <dbReference type="NCBI Taxonomy" id="522484"/>
    <lineage>
        <taxon>Bacteria</taxon>
        <taxon>Pseudomonadati</taxon>
        <taxon>Campylobacterota</taxon>
        <taxon>Epsilonproteobacteria</taxon>
        <taxon>Campylobacterales</taxon>
        <taxon>Campylobacteraceae</taxon>
        <taxon>Campylobacter</taxon>
    </lineage>
</organism>
<keyword evidence="6 9" id="KW-0067">ATP-binding</keyword>
<dbReference type="SMART" id="SM00382">
    <property type="entry name" value="AAA"/>
    <property type="match status" value="1"/>
</dbReference>
<keyword evidence="5" id="KW-0547">Nucleotide-binding</keyword>
<dbReference type="InterPro" id="IPR017871">
    <property type="entry name" value="ABC_transporter-like_CS"/>
</dbReference>
<proteinExistence type="inferred from homology"/>
<reference evidence="9 10" key="1">
    <citation type="submission" date="2017-07" db="EMBL/GenBank/DDBJ databases">
        <title>Analysis of two Campylobacter avium genomes and identification of a novel hippuricase gene.</title>
        <authorList>
            <person name="Miller W.G."/>
            <person name="Chapman M.H."/>
            <person name="Yee E."/>
            <person name="Revez J."/>
            <person name="Bono J.L."/>
            <person name="Rossi M."/>
        </authorList>
    </citation>
    <scope>NUCLEOTIDE SEQUENCE [LARGE SCALE GENOMIC DNA]</scope>
    <source>
        <strain evidence="9 10">LMG 24591</strain>
    </source>
</reference>
<evidence type="ECO:0000256" key="7">
    <source>
        <dbReference type="ARBA" id="ARBA00023136"/>
    </source>
</evidence>